<comment type="similarity">
    <text evidence="1">Belongs to the SMP-30/CGR1 family.</text>
</comment>
<evidence type="ECO:0000313" key="3">
    <source>
        <dbReference type="EMBL" id="GIL27868.1"/>
    </source>
</evidence>
<dbReference type="GO" id="GO:0019853">
    <property type="term" value="P:L-ascorbic acid biosynthetic process"/>
    <property type="evidence" value="ECO:0007669"/>
    <property type="project" value="TreeGrafter"/>
</dbReference>
<dbReference type="EMBL" id="BOPO01000053">
    <property type="protein sequence ID" value="GIL27868.1"/>
    <property type="molecule type" value="Genomic_DNA"/>
</dbReference>
<evidence type="ECO:0000259" key="2">
    <source>
        <dbReference type="Pfam" id="PF08450"/>
    </source>
</evidence>
<dbReference type="SUPFAM" id="SSF63829">
    <property type="entry name" value="Calcium-dependent phosphotriesterase"/>
    <property type="match status" value="1"/>
</dbReference>
<dbReference type="Proteomes" id="UP000614996">
    <property type="component" value="Unassembled WGS sequence"/>
</dbReference>
<evidence type="ECO:0000313" key="4">
    <source>
        <dbReference type="Proteomes" id="UP000614996"/>
    </source>
</evidence>
<dbReference type="InterPro" id="IPR013658">
    <property type="entry name" value="SGL"/>
</dbReference>
<protein>
    <submittedName>
        <fullName evidence="3">Calcium-binding protein</fullName>
    </submittedName>
</protein>
<evidence type="ECO:0000256" key="1">
    <source>
        <dbReference type="ARBA" id="ARBA00008853"/>
    </source>
</evidence>
<proteinExistence type="inferred from homology"/>
<gene>
    <name evidence="3" type="ORF">NUM_31220</name>
</gene>
<organism evidence="3 4">
    <name type="scientific">Actinocatenispora comari</name>
    <dbReference type="NCBI Taxonomy" id="2807577"/>
    <lineage>
        <taxon>Bacteria</taxon>
        <taxon>Bacillati</taxon>
        <taxon>Actinomycetota</taxon>
        <taxon>Actinomycetes</taxon>
        <taxon>Micromonosporales</taxon>
        <taxon>Micromonosporaceae</taxon>
        <taxon>Actinocatenispora</taxon>
    </lineage>
</organism>
<dbReference type="PANTHER" id="PTHR10907">
    <property type="entry name" value="REGUCALCIN"/>
    <property type="match status" value="1"/>
</dbReference>
<sequence length="263" mass="27876">MPVPTWRALPGPRHELAEEPTRLDDGLLYVDVPRGEIWRRALAATARPVLSYRLEAPISAARPDGTGGLVVATGTRLVRLRDGRETTLARLPYDPVRWQVNGLVVLHDGRVLAGLLSRDRSEVGTLVLVDGAATRVVLPAVRAANGLCLDDTGLGGWQVDTYARTLTRFAVRGDDFDARVVATVGDLPGRPDGIGAAAAGGVWVAMWDGGVVARLDAAGKVTDVLPAPVARPTCPLQLGPHLYVTTARADDGTGGHLYRIPVA</sequence>
<reference evidence="4" key="1">
    <citation type="journal article" date="2021" name="Int. J. Syst. Evol. Microbiol.">
        <title>Actinocatenispora comari sp. nov., an endophytic actinomycete isolated from aerial parts of Comarum salesowianum.</title>
        <authorList>
            <person name="Oyunbileg N."/>
            <person name="Iizaka Y."/>
            <person name="Hamada M."/>
            <person name="Davaapurev B.O."/>
            <person name="Fukumoto A."/>
            <person name="Tsetseg B."/>
            <person name="Kato F."/>
            <person name="Tamura T."/>
            <person name="Batkhuu J."/>
            <person name="Anzai Y."/>
        </authorList>
    </citation>
    <scope>NUCLEOTIDE SEQUENCE [LARGE SCALE GENOMIC DNA]</scope>
    <source>
        <strain evidence="4">NUM-2625</strain>
    </source>
</reference>
<name>A0A8J4ABH8_9ACTN</name>
<dbReference type="GO" id="GO:0004341">
    <property type="term" value="F:gluconolactonase activity"/>
    <property type="evidence" value="ECO:0007669"/>
    <property type="project" value="TreeGrafter"/>
</dbReference>
<dbReference type="Pfam" id="PF08450">
    <property type="entry name" value="SGL"/>
    <property type="match status" value="1"/>
</dbReference>
<dbReference type="InterPro" id="IPR011042">
    <property type="entry name" value="6-blade_b-propeller_TolB-like"/>
</dbReference>
<dbReference type="GO" id="GO:0005509">
    <property type="term" value="F:calcium ion binding"/>
    <property type="evidence" value="ECO:0007669"/>
    <property type="project" value="TreeGrafter"/>
</dbReference>
<comment type="caution">
    <text evidence="3">The sequence shown here is derived from an EMBL/GenBank/DDBJ whole genome shotgun (WGS) entry which is preliminary data.</text>
</comment>
<dbReference type="PANTHER" id="PTHR10907:SF47">
    <property type="entry name" value="REGUCALCIN"/>
    <property type="match status" value="1"/>
</dbReference>
<dbReference type="Gene3D" id="2.120.10.30">
    <property type="entry name" value="TolB, C-terminal domain"/>
    <property type="match status" value="1"/>
</dbReference>
<feature type="domain" description="SMP-30/Gluconolactonase/LRE-like region" evidence="2">
    <location>
        <begin position="24"/>
        <end position="248"/>
    </location>
</feature>
<dbReference type="RefSeq" id="WP_207125588.1">
    <property type="nucleotide sequence ID" value="NZ_BOPO01000053.1"/>
</dbReference>
<dbReference type="AlphaFoldDB" id="A0A8J4ABH8"/>
<accession>A0A8J4ABH8</accession>
<keyword evidence="4" id="KW-1185">Reference proteome</keyword>